<keyword evidence="15" id="KW-0472">Membrane</keyword>
<dbReference type="NCBIfam" id="TIGR01544">
    <property type="entry name" value="HAD-SF-IE"/>
    <property type="match status" value="1"/>
</dbReference>
<dbReference type="FunFam" id="1.10.150.340:FF:000001">
    <property type="entry name" value="Cytosolic 5-nucleotidase 3-like"/>
    <property type="match status" value="1"/>
</dbReference>
<keyword evidence="7" id="KW-0547">Nucleotide-binding</keyword>
<dbReference type="PANTHER" id="PTHR13045">
    <property type="entry name" value="5'-NUCLEOTIDASE"/>
    <property type="match status" value="1"/>
</dbReference>
<feature type="compositionally biased region" description="Gly residues" evidence="14">
    <location>
        <begin position="168"/>
        <end position="198"/>
    </location>
</feature>
<comment type="similarity">
    <text evidence="3">Belongs to the pyrimidine 5'-nucleotidase family.</text>
</comment>
<dbReference type="Gene3D" id="3.40.50.1000">
    <property type="entry name" value="HAD superfamily/HAD-like"/>
    <property type="match status" value="1"/>
</dbReference>
<reference evidence="17" key="2">
    <citation type="submission" date="2025-09" db="UniProtKB">
        <authorList>
            <consortium name="Ensembl"/>
        </authorList>
    </citation>
    <scope>IDENTIFICATION</scope>
</reference>
<dbReference type="PANTHER" id="PTHR13045:SF15">
    <property type="entry name" value="7-METHYLGUANOSINE PHOSPHATE-SPECIFIC 5'-NUCLEOTIDASE"/>
    <property type="match status" value="1"/>
</dbReference>
<evidence type="ECO:0000256" key="9">
    <source>
        <dbReference type="ARBA" id="ARBA00022842"/>
    </source>
</evidence>
<comment type="function">
    <text evidence="12">Specifically hydrolyzes 7-methylguanosine monophosphate (m(7)GMP) to 7-methylguanosine and inorganic phosphate. The specific activity for m(7)GMP may protect cells against undesired salvage of m(7)GMP and its incorporation into nucleic acids. Also has weak activity for CMP. UMP and purine nucleotides are poor substrates.</text>
</comment>
<feature type="compositionally biased region" description="Low complexity" evidence="14">
    <location>
        <begin position="156"/>
        <end position="167"/>
    </location>
</feature>
<feature type="chain" id="PRO_5034910847" evidence="16">
    <location>
        <begin position="21"/>
        <end position="495"/>
    </location>
</feature>
<evidence type="ECO:0000256" key="4">
    <source>
        <dbReference type="ARBA" id="ARBA00011245"/>
    </source>
</evidence>
<dbReference type="FunFam" id="3.40.50.1000:FF:000032">
    <property type="entry name" value="Cytosolic 5-nucleotidase 3-like"/>
    <property type="match status" value="1"/>
</dbReference>
<dbReference type="Pfam" id="PF05822">
    <property type="entry name" value="UMPH-1"/>
    <property type="match status" value="1"/>
</dbReference>
<evidence type="ECO:0000313" key="17">
    <source>
        <dbReference type="Ensembl" id="ENSJHYP00000020147.1"/>
    </source>
</evidence>
<dbReference type="SFLD" id="SFLDG01128">
    <property type="entry name" value="C1.4:_5'-Nucleotidase_Like"/>
    <property type="match status" value="1"/>
</dbReference>
<feature type="transmembrane region" description="Helical" evidence="15">
    <location>
        <begin position="66"/>
        <end position="85"/>
    </location>
</feature>
<evidence type="ECO:0000256" key="5">
    <source>
        <dbReference type="ARBA" id="ARBA00022490"/>
    </source>
</evidence>
<dbReference type="SFLD" id="SFLDS00003">
    <property type="entry name" value="Haloacid_Dehalogenase"/>
    <property type="match status" value="1"/>
</dbReference>
<sequence>MHPHPWRGLNVLWTWHLGTSVPGGLGNAGDGSLRVSPPQRSVTQRSQCSYSVRSGSVPGALRARTATFLFILIFFFNLFLTYLAFPARRGGNATAARSRSGAEHGRILRFSGRSNRGTLPERSRSPARRRRARLPERSRSPARRRRAPFRCRAPFRSRPAAARPGASGASGDGESGAAGRDSGTGTGLGAPGAGGARGGTERGLCPQVPELGKATVRIRQPERVREIIQALREQGAAKLQVISDFDMTLSRFGCNGRRCPTSHNILDTSRVISEDGKKKLKDLLHHYYPIEIDPNRTLEEKCPLMVEWWTKAHELLVQQKIHKSDIAQIVRESEAMLRDGFKEFFDQLHKNEIPLFIFSAGVGDILEEIIRQANVFYPNVNVVSNYMAFSDEGILTHFKGPLIHTYNKNNSVLQGSGYFQQLSTRTSIILLGDSMGDLTMADGVPSVENILKIGFLNDKVEERRKKYLDSYDIVLESDETLDVVNGILRYLLAET</sequence>
<feature type="region of interest" description="Disordered" evidence="14">
    <location>
        <begin position="28"/>
        <end position="47"/>
    </location>
</feature>
<comment type="subcellular location">
    <subcellularLocation>
        <location evidence="2">Cytoplasm</location>
    </subcellularLocation>
</comment>
<comment type="catalytic activity">
    <reaction evidence="1">
        <text>a ribonucleoside 5'-phosphate + H2O = a ribonucleoside + phosphate</text>
        <dbReference type="Rhea" id="RHEA:12484"/>
        <dbReference type="ChEBI" id="CHEBI:15377"/>
        <dbReference type="ChEBI" id="CHEBI:18254"/>
        <dbReference type="ChEBI" id="CHEBI:43474"/>
        <dbReference type="ChEBI" id="CHEBI:58043"/>
        <dbReference type="EC" id="3.1.3.5"/>
    </reaction>
</comment>
<evidence type="ECO:0000256" key="12">
    <source>
        <dbReference type="ARBA" id="ARBA00046090"/>
    </source>
</evidence>
<dbReference type="GO" id="GO:0000287">
    <property type="term" value="F:magnesium ion binding"/>
    <property type="evidence" value="ECO:0007669"/>
    <property type="project" value="InterPro"/>
</dbReference>
<dbReference type="SUPFAM" id="SSF56784">
    <property type="entry name" value="HAD-like"/>
    <property type="match status" value="1"/>
</dbReference>
<name>A0A8C5JHY9_JUNHY</name>
<reference evidence="17" key="1">
    <citation type="submission" date="2025-08" db="UniProtKB">
        <authorList>
            <consortium name="Ensembl"/>
        </authorList>
    </citation>
    <scope>IDENTIFICATION</scope>
</reference>
<dbReference type="AlphaFoldDB" id="A0A8C5JHY9"/>
<keyword evidence="5" id="KW-0963">Cytoplasm</keyword>
<keyword evidence="8" id="KW-0378">Hydrolase</keyword>
<evidence type="ECO:0000256" key="16">
    <source>
        <dbReference type="SAM" id="SignalP"/>
    </source>
</evidence>
<dbReference type="GO" id="GO:0008253">
    <property type="term" value="F:5'-nucleotidase activity"/>
    <property type="evidence" value="ECO:0007669"/>
    <property type="project" value="UniProtKB-EC"/>
</dbReference>
<evidence type="ECO:0000256" key="1">
    <source>
        <dbReference type="ARBA" id="ARBA00000815"/>
    </source>
</evidence>
<accession>A0A8C5JHY9</accession>
<dbReference type="InterPro" id="IPR036412">
    <property type="entry name" value="HAD-like_sf"/>
</dbReference>
<evidence type="ECO:0000256" key="2">
    <source>
        <dbReference type="ARBA" id="ARBA00004496"/>
    </source>
</evidence>
<feature type="signal peptide" evidence="16">
    <location>
        <begin position="1"/>
        <end position="20"/>
    </location>
</feature>
<evidence type="ECO:0000313" key="18">
    <source>
        <dbReference type="Proteomes" id="UP000694408"/>
    </source>
</evidence>
<feature type="compositionally biased region" description="Basic residues" evidence="14">
    <location>
        <begin position="140"/>
        <end position="155"/>
    </location>
</feature>
<organism evidence="17 18">
    <name type="scientific">Junco hyemalis</name>
    <name type="common">Dark-eyed junco</name>
    <dbReference type="NCBI Taxonomy" id="40217"/>
    <lineage>
        <taxon>Eukaryota</taxon>
        <taxon>Metazoa</taxon>
        <taxon>Chordata</taxon>
        <taxon>Craniata</taxon>
        <taxon>Vertebrata</taxon>
        <taxon>Euteleostomi</taxon>
        <taxon>Archelosauria</taxon>
        <taxon>Archosauria</taxon>
        <taxon>Dinosauria</taxon>
        <taxon>Saurischia</taxon>
        <taxon>Theropoda</taxon>
        <taxon>Coelurosauria</taxon>
        <taxon>Aves</taxon>
        <taxon>Neognathae</taxon>
        <taxon>Neoaves</taxon>
        <taxon>Telluraves</taxon>
        <taxon>Australaves</taxon>
        <taxon>Passeriformes</taxon>
        <taxon>Passerellidae</taxon>
        <taxon>Junco</taxon>
    </lineage>
</organism>
<evidence type="ECO:0000256" key="3">
    <source>
        <dbReference type="ARBA" id="ARBA00008389"/>
    </source>
</evidence>
<comment type="catalytic activity">
    <reaction evidence="11">
        <text>CMP + H2O = cytidine + phosphate</text>
        <dbReference type="Rhea" id="RHEA:29367"/>
        <dbReference type="ChEBI" id="CHEBI:15377"/>
        <dbReference type="ChEBI" id="CHEBI:17562"/>
        <dbReference type="ChEBI" id="CHEBI:43474"/>
        <dbReference type="ChEBI" id="CHEBI:60377"/>
        <dbReference type="EC" id="3.1.3.91"/>
    </reaction>
</comment>
<protein>
    <submittedName>
        <fullName evidence="17">5'-nucleotidase, cytosolic IIIB</fullName>
    </submittedName>
</protein>
<keyword evidence="16" id="KW-0732">Signal</keyword>
<keyword evidence="10" id="KW-0546">Nucleotide metabolism</keyword>
<dbReference type="InterPro" id="IPR023214">
    <property type="entry name" value="HAD_sf"/>
</dbReference>
<evidence type="ECO:0000256" key="13">
    <source>
        <dbReference type="ARBA" id="ARBA00048583"/>
    </source>
</evidence>
<comment type="subunit">
    <text evidence="4">Monomer.</text>
</comment>
<feature type="compositionally biased region" description="Polar residues" evidence="14">
    <location>
        <begin position="38"/>
        <end position="47"/>
    </location>
</feature>
<evidence type="ECO:0000256" key="14">
    <source>
        <dbReference type="SAM" id="MobiDB-lite"/>
    </source>
</evidence>
<keyword evidence="9" id="KW-0460">Magnesium</keyword>
<dbReference type="InterPro" id="IPR006434">
    <property type="entry name" value="Pyrimidine_nucleotidase_eu"/>
</dbReference>
<dbReference type="CDD" id="cd07504">
    <property type="entry name" value="HAD_5NT"/>
    <property type="match status" value="1"/>
</dbReference>
<evidence type="ECO:0000256" key="6">
    <source>
        <dbReference type="ARBA" id="ARBA00022723"/>
    </source>
</evidence>
<dbReference type="GO" id="GO:0005737">
    <property type="term" value="C:cytoplasm"/>
    <property type="evidence" value="ECO:0007669"/>
    <property type="project" value="UniProtKB-SubCell"/>
</dbReference>
<dbReference type="GO" id="GO:0000166">
    <property type="term" value="F:nucleotide binding"/>
    <property type="evidence" value="ECO:0007669"/>
    <property type="project" value="UniProtKB-KW"/>
</dbReference>
<evidence type="ECO:0000256" key="15">
    <source>
        <dbReference type="SAM" id="Phobius"/>
    </source>
</evidence>
<evidence type="ECO:0000256" key="11">
    <source>
        <dbReference type="ARBA" id="ARBA00036362"/>
    </source>
</evidence>
<dbReference type="Gene3D" id="1.10.150.340">
    <property type="entry name" value="Pyrimidine 5'-nucleotidase (UMPH-1), N-terminal domain"/>
    <property type="match status" value="1"/>
</dbReference>
<dbReference type="Ensembl" id="ENSJHYT00000024324.1">
    <property type="protein sequence ID" value="ENSJHYP00000020147.1"/>
    <property type="gene ID" value="ENSJHYG00000015302.1"/>
</dbReference>
<dbReference type="Proteomes" id="UP000694408">
    <property type="component" value="Unplaced"/>
</dbReference>
<evidence type="ECO:0000256" key="7">
    <source>
        <dbReference type="ARBA" id="ARBA00022741"/>
    </source>
</evidence>
<feature type="region of interest" description="Disordered" evidence="14">
    <location>
        <begin position="94"/>
        <end position="206"/>
    </location>
</feature>
<evidence type="ECO:0000256" key="8">
    <source>
        <dbReference type="ARBA" id="ARBA00022801"/>
    </source>
</evidence>
<dbReference type="GO" id="GO:0009117">
    <property type="term" value="P:nucleotide metabolic process"/>
    <property type="evidence" value="ECO:0007669"/>
    <property type="project" value="UniProtKB-KW"/>
</dbReference>
<keyword evidence="15" id="KW-1133">Transmembrane helix</keyword>
<keyword evidence="18" id="KW-1185">Reference proteome</keyword>
<comment type="catalytic activity">
    <reaction evidence="13">
        <text>N(7)-methyl-GMP + H2O = N(7)-methylguanosine + phosphate</text>
        <dbReference type="Rhea" id="RHEA:37107"/>
        <dbReference type="ChEBI" id="CHEBI:15377"/>
        <dbReference type="ChEBI" id="CHEBI:20794"/>
        <dbReference type="ChEBI" id="CHEBI:43474"/>
        <dbReference type="ChEBI" id="CHEBI:58285"/>
        <dbReference type="EC" id="3.1.3.91"/>
    </reaction>
</comment>
<keyword evidence="15" id="KW-0812">Transmembrane</keyword>
<evidence type="ECO:0000256" key="10">
    <source>
        <dbReference type="ARBA" id="ARBA00023080"/>
    </source>
</evidence>
<proteinExistence type="inferred from homology"/>
<keyword evidence="6" id="KW-0479">Metal-binding</keyword>